<dbReference type="EMBL" id="JAAIJR010000004">
    <property type="protein sequence ID" value="NEX19072.1"/>
    <property type="molecule type" value="Genomic_DNA"/>
</dbReference>
<dbReference type="Pfam" id="PF09609">
    <property type="entry name" value="Cas_GSU0054"/>
    <property type="match status" value="1"/>
</dbReference>
<reference evidence="1 2" key="2">
    <citation type="submission" date="2020-02" db="EMBL/GenBank/DDBJ databases">
        <title>Genome sequences of Thiorhodococcus mannitoliphagus and Thiorhodococcus minor, purple sulfur photosynthetic bacteria in the gammaproteobacterial family, Chromatiaceae.</title>
        <authorList>
            <person name="Aviles F.A."/>
            <person name="Meyer T.E."/>
            <person name="Kyndt J.A."/>
        </authorList>
    </citation>
    <scope>NUCLEOTIDE SEQUENCE [LARGE SCALE GENOMIC DNA]</scope>
    <source>
        <strain evidence="1 2">DSM 18266</strain>
    </source>
</reference>
<dbReference type="NCBIfam" id="TIGR02165">
    <property type="entry name" value="cas5_6_GSU0054"/>
    <property type="match status" value="1"/>
</dbReference>
<organism evidence="1 2">
    <name type="scientific">Thiorhodococcus mannitoliphagus</name>
    <dbReference type="NCBI Taxonomy" id="329406"/>
    <lineage>
        <taxon>Bacteria</taxon>
        <taxon>Pseudomonadati</taxon>
        <taxon>Pseudomonadota</taxon>
        <taxon>Gammaproteobacteria</taxon>
        <taxon>Chromatiales</taxon>
        <taxon>Chromatiaceae</taxon>
        <taxon>Thiorhodococcus</taxon>
    </lineage>
</organism>
<comment type="caution">
    <text evidence="1">The sequence shown here is derived from an EMBL/GenBank/DDBJ whole genome shotgun (WGS) entry which is preliminary data.</text>
</comment>
<gene>
    <name evidence="1" type="primary">cas5u6u</name>
    <name evidence="1" type="ORF">G3480_01885</name>
</gene>
<reference evidence="2" key="1">
    <citation type="journal article" date="2020" name="Microbiol. Resour. Announc.">
        <title>Draft Genome Sequences of Thiorhodococcus mannitoliphagus and Thiorhodococcus minor, Purple Sulfur Photosynthetic Bacteria in the Gammaproteobacterial Family Chromatiaceae.</title>
        <authorList>
            <person name="Aviles F.A."/>
            <person name="Meyer T.E."/>
            <person name="Kyndt J.A."/>
        </authorList>
    </citation>
    <scope>NUCLEOTIDE SEQUENCE [LARGE SCALE GENOMIC DNA]</scope>
    <source>
        <strain evidence="2">DSM 18266</strain>
    </source>
</reference>
<accession>A0A6P1DSS0</accession>
<keyword evidence="2" id="KW-1185">Reference proteome</keyword>
<dbReference type="Proteomes" id="UP000471640">
    <property type="component" value="Unassembled WGS sequence"/>
</dbReference>
<name>A0A6P1DSS0_9GAMM</name>
<protein>
    <submittedName>
        <fullName evidence="1">Type I-U CRISPR-associated protein Cas5/Cas6</fullName>
    </submittedName>
</protein>
<dbReference type="AlphaFoldDB" id="A0A6P1DSS0"/>
<dbReference type="InterPro" id="IPR019089">
    <property type="entry name" value="Cas_GSU0054"/>
</dbReference>
<evidence type="ECO:0000313" key="1">
    <source>
        <dbReference type="EMBL" id="NEX19072.1"/>
    </source>
</evidence>
<sequence>MRIRVTWLDRAYHGQEWPPSPLRLYSALVAGAGSTCMTDPQFKAALEHLARLDPPTIYAPTTIELGPTAASVPNNDGDVILGFQARGDDAGARRKTSKLRTIRVRHRHQIEGEGAVTYVWTPNSTTPDHRQGLNRLAAGLTALGQGIDTAWASVEVDSDRPDGLRWEPNAQGAHQLTVPYDGVLDVLEERYQASRRRIAVDGTVRMVPEPQHRQIPYRCELDPPRRRWTLMSLRTLEDGQWSAPGNAATAVAAMTRHAVHQAAQRAGLGREIIAALMGHGDDRQRILTSPIPNVGHVYADGRIRRVLLTAPLTLDLEIWRAVTYRLIGAELSPPEAPPAAMLAPTDQGDRLQHRYLGTASTWTSATPVILPGFDTNRRGKPRPQKAVRRLLAYSGIDPALVETVTFEPAPILRGAMRGADAQPPRHLAHWPRVHLSIQWRVPVTGPLALGAGVGYGYGVLMAAA</sequence>
<dbReference type="RefSeq" id="WP_164651967.1">
    <property type="nucleotide sequence ID" value="NZ_JAAIJR010000004.1"/>
</dbReference>
<evidence type="ECO:0000313" key="2">
    <source>
        <dbReference type="Proteomes" id="UP000471640"/>
    </source>
</evidence>
<proteinExistence type="predicted"/>